<name>Q4X1F2_ASPFU</name>
<protein>
    <submittedName>
        <fullName evidence="1">Uncharacterized protein</fullName>
    </submittedName>
</protein>
<dbReference type="HOGENOM" id="CLU_2903773_0_0_1"/>
<dbReference type="AlphaFoldDB" id="Q4X1F2"/>
<dbReference type="GeneID" id="3512740"/>
<dbReference type="EMBL" id="AAHF01000001">
    <property type="protein sequence ID" value="EAL93313.1"/>
    <property type="molecule type" value="Genomic_DNA"/>
</dbReference>
<accession>Q4X1F2</accession>
<comment type="caution">
    <text evidence="1">The sequence shown here is derived from an EMBL/GenBank/DDBJ whole genome shotgun (WGS) entry which is preliminary data.</text>
</comment>
<dbReference type="RefSeq" id="XP_755351.1">
    <property type="nucleotide sequence ID" value="XM_750258.1"/>
</dbReference>
<evidence type="ECO:0000313" key="2">
    <source>
        <dbReference type="Proteomes" id="UP000002530"/>
    </source>
</evidence>
<dbReference type="KEGG" id="afm:AFUA_2G10180"/>
<keyword evidence="2" id="KW-1185">Reference proteome</keyword>
<gene>
    <name evidence="1" type="ORF">AFUA_2G10180</name>
</gene>
<dbReference type="Proteomes" id="UP000002530">
    <property type="component" value="Unassembled WGS sequence"/>
</dbReference>
<dbReference type="VEuPathDB" id="FungiDB:Afu2g10180"/>
<proteinExistence type="predicted"/>
<reference evidence="1 2" key="1">
    <citation type="journal article" date="2005" name="Nature">
        <title>Genomic sequence of the pathogenic and allergenic filamentous fungus Aspergillus fumigatus.</title>
        <authorList>
            <person name="Nierman W.C."/>
            <person name="Pain A."/>
            <person name="Anderson M.J."/>
            <person name="Wortman J.R."/>
            <person name="Kim H.S."/>
            <person name="Arroyo J."/>
            <person name="Berriman M."/>
            <person name="Abe K."/>
            <person name="Archer D.B."/>
            <person name="Bermejo C."/>
            <person name="Bennett J."/>
            <person name="Bowyer P."/>
            <person name="Chen D."/>
            <person name="Collins M."/>
            <person name="Coulsen R."/>
            <person name="Davies R."/>
            <person name="Dyer P.S."/>
            <person name="Farman M."/>
            <person name="Fedorova N."/>
            <person name="Fedorova N."/>
            <person name="Feldblyum T.V."/>
            <person name="Fischer R."/>
            <person name="Fosker N."/>
            <person name="Fraser A."/>
            <person name="Garcia J.L."/>
            <person name="Garcia M.J."/>
            <person name="Goble A."/>
            <person name="Goldman G.H."/>
            <person name="Gomi K."/>
            <person name="Griffith-Jones S."/>
            <person name="Gwilliam R."/>
            <person name="Haas B."/>
            <person name="Haas H."/>
            <person name="Harris D."/>
            <person name="Horiuchi H."/>
            <person name="Huang J."/>
            <person name="Humphray S."/>
            <person name="Jimenez J."/>
            <person name="Keller N."/>
            <person name="Khouri H."/>
            <person name="Kitamoto K."/>
            <person name="Kobayashi T."/>
            <person name="Konzack S."/>
            <person name="Kulkarni R."/>
            <person name="Kumagai T."/>
            <person name="Lafon A."/>
            <person name="Latge J.P."/>
            <person name="Li W."/>
            <person name="Lord A."/>
            <person name="Lu C."/>
            <person name="Majoros W.H."/>
            <person name="May G.S."/>
            <person name="Miller B.L."/>
            <person name="Mohamoud Y."/>
            <person name="Molina M."/>
            <person name="Monod M."/>
            <person name="Mouyna I."/>
            <person name="Mulligan S."/>
            <person name="Murphy L."/>
            <person name="O'Neil S."/>
            <person name="Paulsen I."/>
            <person name="Penalva M.A."/>
            <person name="Pertea M."/>
            <person name="Price C."/>
            <person name="Pritchard B.L."/>
            <person name="Quail M.A."/>
            <person name="Rabbinowitsch E."/>
            <person name="Rawlins N."/>
            <person name="Rajandream M.A."/>
            <person name="Reichard U."/>
            <person name="Renauld H."/>
            <person name="Robson G.D."/>
            <person name="Rodriguez de Cordoba S."/>
            <person name="Rodriguez-Pena J.M."/>
            <person name="Ronning C.M."/>
            <person name="Rutter S."/>
            <person name="Salzberg S.L."/>
            <person name="Sanchez M."/>
            <person name="Sanchez-Ferrero J.C."/>
            <person name="Saunders D."/>
            <person name="Seeger K."/>
            <person name="Squares R."/>
            <person name="Squares S."/>
            <person name="Takeuchi M."/>
            <person name="Tekaia F."/>
            <person name="Turner G."/>
            <person name="Vazquez de Aldana C.R."/>
            <person name="Weidman J."/>
            <person name="White O."/>
            <person name="Woodward J."/>
            <person name="Yu J.H."/>
            <person name="Fraser C."/>
            <person name="Galagan J.E."/>
            <person name="Asai K."/>
            <person name="Machida M."/>
            <person name="Hall N."/>
            <person name="Barrell B."/>
            <person name="Denning D.W."/>
        </authorList>
    </citation>
    <scope>NUCLEOTIDE SEQUENCE [LARGE SCALE GENOMIC DNA]</scope>
    <source>
        <strain evidence="1 2">Af293</strain>
    </source>
</reference>
<dbReference type="InParanoid" id="Q4X1F2"/>
<evidence type="ECO:0000313" key="1">
    <source>
        <dbReference type="EMBL" id="EAL93313.1"/>
    </source>
</evidence>
<sequence>MWPMWADLGLRTKAELEPQHTCNSDEIFHNDLTIRCGSAPDTEVQKKIRALTLLVQACLDGF</sequence>
<organism evidence="1 2">
    <name type="scientific">Aspergillus fumigatus (strain ATCC MYA-4609 / CBS 101355 / FGSC A1100 / Af293)</name>
    <name type="common">Neosartorya fumigata</name>
    <dbReference type="NCBI Taxonomy" id="330879"/>
    <lineage>
        <taxon>Eukaryota</taxon>
        <taxon>Fungi</taxon>
        <taxon>Dikarya</taxon>
        <taxon>Ascomycota</taxon>
        <taxon>Pezizomycotina</taxon>
        <taxon>Eurotiomycetes</taxon>
        <taxon>Eurotiomycetidae</taxon>
        <taxon>Eurotiales</taxon>
        <taxon>Aspergillaceae</taxon>
        <taxon>Aspergillus</taxon>
        <taxon>Aspergillus subgen. Fumigati</taxon>
    </lineage>
</organism>